<accession>G9FHQ3</accession>
<dbReference type="GeneID" id="11541218"/>
<sequence length="273" mass="31267">MTVTLTKASDYAAKYELTLEQDHGIGYYKATAPDGTIVVELWAAEPADFREALRKATRTVREVMDEEFGEGWERGESHLVTVVNNYSTGYEDVMTVNHAVTKEQFGYDDAVSVSNYEELEEMWGELDCFTYSPWSNNDTIALKLDEGIAPDDLEDVIRGLSDYPVLNESRWSEVEQRMIDEDWESYGRRDTFEHVAQALEIEELSDAAEEIITILVWEGITGEYPERIDASAVEFHAEDVAEWIKARLGTVVTHNNYGRVNVFDLTRRNLTWH</sequence>
<dbReference type="KEGG" id="vg:11541218"/>
<protein>
    <submittedName>
        <fullName evidence="1">Uncharacterized protein</fullName>
    </submittedName>
</protein>
<keyword evidence="2" id="KW-1185">Reference proteome</keyword>
<dbReference type="OrthoDB" id="6179at10239"/>
<evidence type="ECO:0000313" key="1">
    <source>
        <dbReference type="EMBL" id="AEV52141.1"/>
    </source>
</evidence>
<organism evidence="1 2">
    <name type="scientific">Rhodococcus phage RGL3</name>
    <dbReference type="NCBI Taxonomy" id="2922221"/>
    <lineage>
        <taxon>Viruses</taxon>
        <taxon>Duplodnaviria</taxon>
        <taxon>Heunggongvirae</taxon>
        <taxon>Uroviricota</taxon>
        <taxon>Caudoviricetes</taxon>
        <taxon>Rerduovirus</taxon>
        <taxon>Rerduovirus RGL3</taxon>
    </lineage>
</organism>
<dbReference type="EMBL" id="JN116826">
    <property type="protein sequence ID" value="AEV52141.1"/>
    <property type="molecule type" value="Genomic_DNA"/>
</dbReference>
<dbReference type="RefSeq" id="YP_005087019.1">
    <property type="nucleotide sequence ID" value="NC_016650.1"/>
</dbReference>
<proteinExistence type="predicted"/>
<dbReference type="Proteomes" id="UP000005433">
    <property type="component" value="Segment"/>
</dbReference>
<name>G9FHQ3_9CAUD</name>
<reference evidence="1 2" key="1">
    <citation type="journal article" date="2013" name="Arch. Virol.">
        <title>Characterization and whole genome sequences of the Rhodococcus bacteriophages RGL3 and RER2.</title>
        <authorList>
            <person name="Petrovski S."/>
            <person name="Seviour R.J."/>
            <person name="Tillett D."/>
        </authorList>
    </citation>
    <scope>NUCLEOTIDE SEQUENCE [LARGE SCALE GENOMIC DNA]</scope>
</reference>
<evidence type="ECO:0000313" key="2">
    <source>
        <dbReference type="Proteomes" id="UP000005433"/>
    </source>
</evidence>